<dbReference type="AlphaFoldDB" id="A0A8J7YMJ8"/>
<accession>A0A8J7YMJ8</accession>
<dbReference type="Proteomes" id="UP000750197">
    <property type="component" value="Unassembled WGS sequence"/>
</dbReference>
<gene>
    <name evidence="1" type="ORF">KIY12_02000</name>
</gene>
<comment type="caution">
    <text evidence="1">The sequence shown here is derived from an EMBL/GenBank/DDBJ whole genome shotgun (WGS) entry which is preliminary data.</text>
</comment>
<protein>
    <submittedName>
        <fullName evidence="1">Uncharacterized protein</fullName>
    </submittedName>
</protein>
<evidence type="ECO:0000313" key="1">
    <source>
        <dbReference type="EMBL" id="MBX8643490.1"/>
    </source>
</evidence>
<proteinExistence type="predicted"/>
<evidence type="ECO:0000313" key="2">
    <source>
        <dbReference type="Proteomes" id="UP000750197"/>
    </source>
</evidence>
<dbReference type="PANTHER" id="PTHR35810">
    <property type="entry name" value="CYTOPLASMIC PROTEIN-RELATED"/>
    <property type="match status" value="1"/>
</dbReference>
<organism evidence="1 2">
    <name type="scientific">Candidatus Sysuiplasma superficiale</name>
    <dbReference type="NCBI Taxonomy" id="2823368"/>
    <lineage>
        <taxon>Archaea</taxon>
        <taxon>Methanobacteriati</taxon>
        <taxon>Thermoplasmatota</taxon>
        <taxon>Thermoplasmata</taxon>
        <taxon>Candidatus Sysuiplasmatales</taxon>
        <taxon>Candidatus Sysuiplasmataceae</taxon>
        <taxon>Candidatus Sysuiplasma</taxon>
    </lineage>
</organism>
<dbReference type="PANTHER" id="PTHR35810:SF1">
    <property type="entry name" value="CYTOPLASMIC PROTEIN"/>
    <property type="match status" value="1"/>
</dbReference>
<dbReference type="EMBL" id="JAHEAC010000009">
    <property type="protein sequence ID" value="MBX8643490.1"/>
    <property type="molecule type" value="Genomic_DNA"/>
</dbReference>
<sequence>MSENTLVPDGEFLLYQTEDGQNRVECRFADENLWMSQSGMAELFQTSKQNIAKHLKAIFSEGELLQNAVVNSWLTTAADGKRYRVEYYNLSAILTVGYLQK</sequence>
<reference evidence="1" key="1">
    <citation type="submission" date="2021-05" db="EMBL/GenBank/DDBJ databases">
        <title>Genomic insights into ecological role and evolution of a novel Thermoplasmata order Candidatus Sysuiplasmatales.</title>
        <authorList>
            <person name="Yuan Y."/>
        </authorList>
    </citation>
    <scope>NUCLEOTIDE SEQUENCE</scope>
    <source>
        <strain evidence="1">TUT19-bin139</strain>
    </source>
</reference>
<name>A0A8J7YMJ8_9ARCH</name>